<dbReference type="GO" id="GO:0046872">
    <property type="term" value="F:metal ion binding"/>
    <property type="evidence" value="ECO:0007669"/>
    <property type="project" value="UniProtKB-KW"/>
</dbReference>
<keyword evidence="5" id="KW-0479">Metal-binding</keyword>
<sequence>MSGVWAGACFSRVRPTPLSNPRLVAHSPSALRLLGLSPDQVSRPGFVGYMSGNKILPGSEPASHCYCGYQFWTLLWTTGRWLCVATWGEVVGPGGQRWELQLKGSGKTPYSRFADGRKVLRSSIREFLCSEAMHYLGIPTTRAGSCITSDDTVTRDILYSGHPIQERCTVITRIAPTFIRFGSFEIFKTRDRETGRVGPSVGREDILHQLIDFVTQSYYPQVHIQEPEDRRARTALFFRDLCVRTAHLVSAWQCAGFCHGVLNTDNMSIVGVTIDYGPYGFLDRYDPGHICNGSDNEGRYAYDQQPRVCRWNLGKLAEALSPLLSEEDTLLALQLYDSEFEKSYLKKMRLKLGLCKEEEDDSDLIESLLDTMHTTGCDFTNGFQCLSRVTIPESQDSTTEREIEEVVEYLLEECASPQQLVQSNRPKMPPHQLHMFQQLMETAPEVLQALGLRPESLQQEIAKMQNMDKLKEMSVEEKRSGDRAVWLEWLSRYSHRLHRDLDSGTDVSKVNEVRLSTMKQNNPRFILRNHILQTAIEHAEKGDFSEVRHLYQMLQTPYQHVGGVGSPGPVVEAREDGGTVASRDRGGRGEGGEEAGAVGGVAVGSAVSQYYSKPPDWALTLCVT</sequence>
<reference evidence="11" key="1">
    <citation type="submission" date="2023-03" db="EMBL/GenBank/DDBJ databases">
        <authorList>
            <person name="Steffen K."/>
            <person name="Cardenas P."/>
        </authorList>
    </citation>
    <scope>NUCLEOTIDE SEQUENCE</scope>
</reference>
<keyword evidence="8" id="KW-0460">Magnesium</keyword>
<dbReference type="GO" id="GO:0016779">
    <property type="term" value="F:nucleotidyltransferase activity"/>
    <property type="evidence" value="ECO:0007669"/>
    <property type="project" value="UniProtKB-KW"/>
</dbReference>
<accession>A0AA35WSY4</accession>
<feature type="region of interest" description="Disordered" evidence="10">
    <location>
        <begin position="577"/>
        <end position="596"/>
    </location>
</feature>
<evidence type="ECO:0000256" key="7">
    <source>
        <dbReference type="ARBA" id="ARBA00022840"/>
    </source>
</evidence>
<dbReference type="GO" id="GO:0005524">
    <property type="term" value="F:ATP binding"/>
    <property type="evidence" value="ECO:0007669"/>
    <property type="project" value="UniProtKB-KW"/>
</dbReference>
<evidence type="ECO:0000256" key="8">
    <source>
        <dbReference type="ARBA" id="ARBA00022842"/>
    </source>
</evidence>
<dbReference type="EMBL" id="CASHTH010002141">
    <property type="protein sequence ID" value="CAI8025362.1"/>
    <property type="molecule type" value="Genomic_DNA"/>
</dbReference>
<dbReference type="PANTHER" id="PTHR12153:SF15">
    <property type="entry name" value="PROTEIN ADENYLYLTRANSFERASE SELO, MITOCHONDRIAL"/>
    <property type="match status" value="1"/>
</dbReference>
<evidence type="ECO:0000256" key="1">
    <source>
        <dbReference type="ARBA" id="ARBA00001946"/>
    </source>
</evidence>
<proteinExistence type="inferred from homology"/>
<evidence type="ECO:0000256" key="10">
    <source>
        <dbReference type="SAM" id="MobiDB-lite"/>
    </source>
</evidence>
<name>A0AA35WSY4_GEOBA</name>
<keyword evidence="12" id="KW-1185">Reference proteome</keyword>
<dbReference type="Proteomes" id="UP001174909">
    <property type="component" value="Unassembled WGS sequence"/>
</dbReference>
<dbReference type="PANTHER" id="PTHR12153">
    <property type="entry name" value="SELENOPROTEIN O"/>
    <property type="match status" value="1"/>
</dbReference>
<feature type="compositionally biased region" description="Basic and acidic residues" evidence="10">
    <location>
        <begin position="577"/>
        <end position="591"/>
    </location>
</feature>
<evidence type="ECO:0000256" key="5">
    <source>
        <dbReference type="ARBA" id="ARBA00022723"/>
    </source>
</evidence>
<gene>
    <name evidence="11" type="ORF">GBAR_LOCUS14650</name>
</gene>
<evidence type="ECO:0000256" key="4">
    <source>
        <dbReference type="ARBA" id="ARBA00022695"/>
    </source>
</evidence>
<comment type="caution">
    <text evidence="11">The sequence shown here is derived from an EMBL/GenBank/DDBJ whole genome shotgun (WGS) entry which is preliminary data.</text>
</comment>
<protein>
    <recommendedName>
        <fullName evidence="9">Selenoprotein O</fullName>
    </recommendedName>
</protein>
<dbReference type="InterPro" id="IPR003846">
    <property type="entry name" value="SelO"/>
</dbReference>
<evidence type="ECO:0000256" key="3">
    <source>
        <dbReference type="ARBA" id="ARBA00022679"/>
    </source>
</evidence>
<dbReference type="AlphaFoldDB" id="A0AA35WSY4"/>
<comment type="cofactor">
    <cofactor evidence="1">
        <name>Mg(2+)</name>
        <dbReference type="ChEBI" id="CHEBI:18420"/>
    </cofactor>
</comment>
<dbReference type="Pfam" id="PF02696">
    <property type="entry name" value="SelO"/>
    <property type="match status" value="1"/>
</dbReference>
<keyword evidence="7" id="KW-0067">ATP-binding</keyword>
<keyword evidence="4 11" id="KW-0548">Nucleotidyltransferase</keyword>
<organism evidence="11 12">
    <name type="scientific">Geodia barretti</name>
    <name type="common">Barrett's horny sponge</name>
    <dbReference type="NCBI Taxonomy" id="519541"/>
    <lineage>
        <taxon>Eukaryota</taxon>
        <taxon>Metazoa</taxon>
        <taxon>Porifera</taxon>
        <taxon>Demospongiae</taxon>
        <taxon>Heteroscleromorpha</taxon>
        <taxon>Tetractinellida</taxon>
        <taxon>Astrophorina</taxon>
        <taxon>Geodiidae</taxon>
        <taxon>Geodia</taxon>
    </lineage>
</organism>
<dbReference type="NCBIfam" id="NF000658">
    <property type="entry name" value="PRK00029.1"/>
    <property type="match status" value="1"/>
</dbReference>
<keyword evidence="6" id="KW-0547">Nucleotide-binding</keyword>
<keyword evidence="3" id="KW-0808">Transferase</keyword>
<dbReference type="HAMAP" id="MF_00692">
    <property type="entry name" value="SelO"/>
    <property type="match status" value="1"/>
</dbReference>
<evidence type="ECO:0000256" key="2">
    <source>
        <dbReference type="ARBA" id="ARBA00009747"/>
    </source>
</evidence>
<evidence type="ECO:0000256" key="9">
    <source>
        <dbReference type="ARBA" id="ARBA00031547"/>
    </source>
</evidence>
<evidence type="ECO:0000313" key="12">
    <source>
        <dbReference type="Proteomes" id="UP001174909"/>
    </source>
</evidence>
<comment type="similarity">
    <text evidence="2">Belongs to the SELO family.</text>
</comment>
<evidence type="ECO:0000313" key="11">
    <source>
        <dbReference type="EMBL" id="CAI8025362.1"/>
    </source>
</evidence>
<evidence type="ECO:0000256" key="6">
    <source>
        <dbReference type="ARBA" id="ARBA00022741"/>
    </source>
</evidence>